<comment type="caution">
    <text evidence="7">The sequence shown here is derived from an EMBL/GenBank/DDBJ whole genome shotgun (WGS) entry which is preliminary data.</text>
</comment>
<dbReference type="PANTHER" id="PTHR10681:SF128">
    <property type="entry name" value="THIOREDOXIN-DEPENDENT PEROXIDE REDUCTASE, MITOCHONDRIAL"/>
    <property type="match status" value="1"/>
</dbReference>
<dbReference type="SUPFAM" id="SSF52833">
    <property type="entry name" value="Thioredoxin-like"/>
    <property type="match status" value="1"/>
</dbReference>
<dbReference type="GO" id="GO:0008379">
    <property type="term" value="F:thioredoxin peroxidase activity"/>
    <property type="evidence" value="ECO:0007669"/>
    <property type="project" value="TreeGrafter"/>
</dbReference>
<dbReference type="PANTHER" id="PTHR10681">
    <property type="entry name" value="THIOREDOXIN PEROXIDASE"/>
    <property type="match status" value="1"/>
</dbReference>
<reference evidence="7 8" key="1">
    <citation type="submission" date="2013-11" db="EMBL/GenBank/DDBJ databases">
        <title>Metagenomic analysis of a methanogenic consortium involved in long chain n-alkane degradation.</title>
        <authorList>
            <person name="Davidova I.A."/>
            <person name="Callaghan A.V."/>
            <person name="Wawrik B."/>
            <person name="Pruitt S."/>
            <person name="Marks C."/>
            <person name="Duncan K.E."/>
            <person name="Suflita J.M."/>
        </authorList>
    </citation>
    <scope>NUCLEOTIDE SEQUENCE [LARGE SCALE GENOMIC DNA]</scope>
    <source>
        <strain evidence="7 8">SPR</strain>
    </source>
</reference>
<dbReference type="EMBL" id="AZAC01000011">
    <property type="protein sequence ID" value="KIX14257.1"/>
    <property type="molecule type" value="Genomic_DNA"/>
</dbReference>
<dbReference type="GO" id="GO:0033554">
    <property type="term" value="P:cellular response to stress"/>
    <property type="evidence" value="ECO:0007669"/>
    <property type="project" value="TreeGrafter"/>
</dbReference>
<gene>
    <name evidence="7" type="ORF">X474_09880</name>
</gene>
<dbReference type="InParanoid" id="A0A0D2GH56"/>
<feature type="domain" description="Alkyl hydroperoxide reductase subunit C/ Thiol specific antioxidant" evidence="6">
    <location>
        <begin position="42"/>
        <end position="84"/>
    </location>
</feature>
<keyword evidence="8" id="KW-1185">Reference proteome</keyword>
<dbReference type="Gene3D" id="3.40.30.10">
    <property type="entry name" value="Glutaredoxin"/>
    <property type="match status" value="1"/>
</dbReference>
<dbReference type="InterPro" id="IPR000866">
    <property type="entry name" value="AhpC/TSA"/>
</dbReference>
<evidence type="ECO:0000256" key="4">
    <source>
        <dbReference type="ARBA" id="ARBA00037420"/>
    </source>
</evidence>
<dbReference type="GO" id="GO:0042744">
    <property type="term" value="P:hydrogen peroxide catabolic process"/>
    <property type="evidence" value="ECO:0007669"/>
    <property type="project" value="TreeGrafter"/>
</dbReference>
<organism evidence="7 8">
    <name type="scientific">Dethiosulfatarculus sandiegensis</name>
    <dbReference type="NCBI Taxonomy" id="1429043"/>
    <lineage>
        <taxon>Bacteria</taxon>
        <taxon>Pseudomonadati</taxon>
        <taxon>Thermodesulfobacteriota</taxon>
        <taxon>Desulfarculia</taxon>
        <taxon>Desulfarculales</taxon>
        <taxon>Desulfarculaceae</taxon>
        <taxon>Dethiosulfatarculus</taxon>
    </lineage>
</organism>
<evidence type="ECO:0000256" key="3">
    <source>
        <dbReference type="ARBA" id="ARBA00032824"/>
    </source>
</evidence>
<feature type="region of interest" description="Disordered" evidence="5">
    <location>
        <begin position="1"/>
        <end position="36"/>
    </location>
</feature>
<accession>A0A0D2GH56</accession>
<comment type="similarity">
    <text evidence="1">Belongs to the peroxiredoxin family. AhpC/Prx1 subfamily.</text>
</comment>
<dbReference type="InterPro" id="IPR036249">
    <property type="entry name" value="Thioredoxin-like_sf"/>
</dbReference>
<dbReference type="InterPro" id="IPR050217">
    <property type="entry name" value="Peroxiredoxin"/>
</dbReference>
<evidence type="ECO:0000256" key="1">
    <source>
        <dbReference type="ARBA" id="ARBA00009796"/>
    </source>
</evidence>
<dbReference type="AlphaFoldDB" id="A0A0D2GH56"/>
<dbReference type="OrthoDB" id="9812811at2"/>
<name>A0A0D2GH56_9BACT</name>
<dbReference type="GO" id="GO:0006979">
    <property type="term" value="P:response to oxidative stress"/>
    <property type="evidence" value="ECO:0007669"/>
    <property type="project" value="TreeGrafter"/>
</dbReference>
<evidence type="ECO:0000313" key="7">
    <source>
        <dbReference type="EMBL" id="KIX14257.1"/>
    </source>
</evidence>
<evidence type="ECO:0000313" key="8">
    <source>
        <dbReference type="Proteomes" id="UP000032233"/>
    </source>
</evidence>
<protein>
    <recommendedName>
        <fullName evidence="3">Thioredoxin peroxidase</fullName>
    </recommendedName>
</protein>
<dbReference type="Proteomes" id="UP000032233">
    <property type="component" value="Unassembled WGS sequence"/>
</dbReference>
<evidence type="ECO:0000259" key="6">
    <source>
        <dbReference type="Pfam" id="PF00578"/>
    </source>
</evidence>
<dbReference type="GO" id="GO:0005829">
    <property type="term" value="C:cytosol"/>
    <property type="evidence" value="ECO:0007669"/>
    <property type="project" value="TreeGrafter"/>
</dbReference>
<comment type="function">
    <text evidence="4">Thiol-specific peroxidase that catalyzes the reduction of hydrogen peroxide and organic hydroperoxides to water and alcohols, respectively. Plays a role in cell protection against oxidative stress by detoxifying peroxides.</text>
</comment>
<sequence length="84" mass="9139">MPKEKPVGCARPTGGVVGEDPPVQSGENAPSKPKEVKKMIQVGKKAPDFMAPCYNQGKFSSVQLSDYLGKWVVLCFYPGDFTFV</sequence>
<keyword evidence="2" id="KW-0560">Oxidoreductase</keyword>
<dbReference type="GO" id="GO:0045454">
    <property type="term" value="P:cell redox homeostasis"/>
    <property type="evidence" value="ECO:0007669"/>
    <property type="project" value="TreeGrafter"/>
</dbReference>
<evidence type="ECO:0000256" key="5">
    <source>
        <dbReference type="SAM" id="MobiDB-lite"/>
    </source>
</evidence>
<dbReference type="Pfam" id="PF00578">
    <property type="entry name" value="AhpC-TSA"/>
    <property type="match status" value="1"/>
</dbReference>
<evidence type="ECO:0000256" key="2">
    <source>
        <dbReference type="ARBA" id="ARBA00023002"/>
    </source>
</evidence>
<proteinExistence type="inferred from homology"/>
<dbReference type="STRING" id="1429043.X474_09880"/>